<dbReference type="Proteomes" id="UP000554482">
    <property type="component" value="Unassembled WGS sequence"/>
</dbReference>
<accession>A0A7J6VQY4</accession>
<protein>
    <submittedName>
        <fullName evidence="2">Uncharacterized protein</fullName>
    </submittedName>
</protein>
<name>A0A7J6VQY4_THATH</name>
<sequence length="87" mass="8792">MVAAALTTWAAGLGLGSYSVGKAASKHDGERQMPRQAAGNGAVGYMPREAIRNNDAVVHMPATGNSGPAGRMPREAAGNSDAAGRMP</sequence>
<comment type="caution">
    <text evidence="2">The sequence shown here is derived from an EMBL/GenBank/DDBJ whole genome shotgun (WGS) entry which is preliminary data.</text>
</comment>
<organism evidence="2 3">
    <name type="scientific">Thalictrum thalictroides</name>
    <name type="common">Rue-anemone</name>
    <name type="synonym">Anemone thalictroides</name>
    <dbReference type="NCBI Taxonomy" id="46969"/>
    <lineage>
        <taxon>Eukaryota</taxon>
        <taxon>Viridiplantae</taxon>
        <taxon>Streptophyta</taxon>
        <taxon>Embryophyta</taxon>
        <taxon>Tracheophyta</taxon>
        <taxon>Spermatophyta</taxon>
        <taxon>Magnoliopsida</taxon>
        <taxon>Ranunculales</taxon>
        <taxon>Ranunculaceae</taxon>
        <taxon>Thalictroideae</taxon>
        <taxon>Thalictrum</taxon>
    </lineage>
</organism>
<evidence type="ECO:0000313" key="2">
    <source>
        <dbReference type="EMBL" id="KAF5187484.1"/>
    </source>
</evidence>
<gene>
    <name evidence="2" type="ORF">FRX31_022929</name>
</gene>
<dbReference type="EMBL" id="JABWDY010027951">
    <property type="protein sequence ID" value="KAF5187484.1"/>
    <property type="molecule type" value="Genomic_DNA"/>
</dbReference>
<evidence type="ECO:0000313" key="3">
    <source>
        <dbReference type="Proteomes" id="UP000554482"/>
    </source>
</evidence>
<dbReference type="AlphaFoldDB" id="A0A7J6VQY4"/>
<keyword evidence="3" id="KW-1185">Reference proteome</keyword>
<feature type="region of interest" description="Disordered" evidence="1">
    <location>
        <begin position="20"/>
        <end position="45"/>
    </location>
</feature>
<feature type="region of interest" description="Disordered" evidence="1">
    <location>
        <begin position="59"/>
        <end position="87"/>
    </location>
</feature>
<proteinExistence type="predicted"/>
<evidence type="ECO:0000256" key="1">
    <source>
        <dbReference type="SAM" id="MobiDB-lite"/>
    </source>
</evidence>
<reference evidence="2 3" key="1">
    <citation type="submission" date="2020-06" db="EMBL/GenBank/DDBJ databases">
        <title>Transcriptomic and genomic resources for Thalictrum thalictroides and T. hernandezii: Facilitating candidate gene discovery in an emerging model plant lineage.</title>
        <authorList>
            <person name="Arias T."/>
            <person name="Riano-Pachon D.M."/>
            <person name="Di Stilio V.S."/>
        </authorList>
    </citation>
    <scope>NUCLEOTIDE SEQUENCE [LARGE SCALE GENOMIC DNA]</scope>
    <source>
        <strain evidence="3">cv. WT478/WT964</strain>
        <tissue evidence="2">Leaves</tissue>
    </source>
</reference>